<dbReference type="InterPro" id="IPR010982">
    <property type="entry name" value="Lambda_DNA-bd_dom_sf"/>
</dbReference>
<sequence length="78" mass="8597">MDWSDPSAARGILGANVRRLRKAQRLSQERLAELTDLDQPHISEIEAGLVNLTLDNVQALAVALGVEPSDLLKPINRR</sequence>
<dbReference type="PROSITE" id="PS50943">
    <property type="entry name" value="HTH_CROC1"/>
    <property type="match status" value="1"/>
</dbReference>
<dbReference type="AlphaFoldDB" id="A0A1B1UCG9"/>
<organism evidence="3 4">
    <name type="scientific">Bradyrhizobium icense</name>
    <dbReference type="NCBI Taxonomy" id="1274631"/>
    <lineage>
        <taxon>Bacteria</taxon>
        <taxon>Pseudomonadati</taxon>
        <taxon>Pseudomonadota</taxon>
        <taxon>Alphaproteobacteria</taxon>
        <taxon>Hyphomicrobiales</taxon>
        <taxon>Nitrobacteraceae</taxon>
        <taxon>Bradyrhizobium</taxon>
    </lineage>
</organism>
<name>A0A1B1UCG9_9BRAD</name>
<dbReference type="Proteomes" id="UP000092839">
    <property type="component" value="Chromosome"/>
</dbReference>
<accession>A0A1B1UCG9</accession>
<gene>
    <name evidence="3" type="ORF">LMTR13_10045</name>
</gene>
<dbReference type="PANTHER" id="PTHR46797">
    <property type="entry name" value="HTH-TYPE TRANSCRIPTIONAL REGULATOR"/>
    <property type="match status" value="1"/>
</dbReference>
<dbReference type="GO" id="GO:0005829">
    <property type="term" value="C:cytosol"/>
    <property type="evidence" value="ECO:0007669"/>
    <property type="project" value="TreeGrafter"/>
</dbReference>
<dbReference type="GO" id="GO:0003677">
    <property type="term" value="F:DNA binding"/>
    <property type="evidence" value="ECO:0007669"/>
    <property type="project" value="UniProtKB-KW"/>
</dbReference>
<dbReference type="PANTHER" id="PTHR46797:SF1">
    <property type="entry name" value="METHYLPHOSPHONATE SYNTHASE"/>
    <property type="match status" value="1"/>
</dbReference>
<dbReference type="KEGG" id="bic:LMTR13_10045"/>
<protein>
    <recommendedName>
        <fullName evidence="2">HTH cro/C1-type domain-containing protein</fullName>
    </recommendedName>
</protein>
<dbReference type="InterPro" id="IPR050807">
    <property type="entry name" value="TransReg_Diox_bact_type"/>
</dbReference>
<keyword evidence="4" id="KW-1185">Reference proteome</keyword>
<evidence type="ECO:0000259" key="2">
    <source>
        <dbReference type="PROSITE" id="PS50943"/>
    </source>
</evidence>
<dbReference type="Pfam" id="PF01381">
    <property type="entry name" value="HTH_3"/>
    <property type="match status" value="1"/>
</dbReference>
<dbReference type="CDD" id="cd00093">
    <property type="entry name" value="HTH_XRE"/>
    <property type="match status" value="1"/>
</dbReference>
<dbReference type="EMBL" id="CP016428">
    <property type="protein sequence ID" value="ANW00457.1"/>
    <property type="molecule type" value="Genomic_DNA"/>
</dbReference>
<dbReference type="InterPro" id="IPR001387">
    <property type="entry name" value="Cro/C1-type_HTH"/>
</dbReference>
<evidence type="ECO:0000313" key="4">
    <source>
        <dbReference type="Proteomes" id="UP000092839"/>
    </source>
</evidence>
<evidence type="ECO:0000313" key="3">
    <source>
        <dbReference type="EMBL" id="ANW00457.1"/>
    </source>
</evidence>
<dbReference type="SUPFAM" id="SSF47413">
    <property type="entry name" value="lambda repressor-like DNA-binding domains"/>
    <property type="match status" value="1"/>
</dbReference>
<dbReference type="Gene3D" id="1.10.260.40">
    <property type="entry name" value="lambda repressor-like DNA-binding domains"/>
    <property type="match status" value="1"/>
</dbReference>
<proteinExistence type="predicted"/>
<evidence type="ECO:0000256" key="1">
    <source>
        <dbReference type="ARBA" id="ARBA00023125"/>
    </source>
</evidence>
<dbReference type="SMART" id="SM00530">
    <property type="entry name" value="HTH_XRE"/>
    <property type="match status" value="1"/>
</dbReference>
<dbReference type="GO" id="GO:0003700">
    <property type="term" value="F:DNA-binding transcription factor activity"/>
    <property type="evidence" value="ECO:0007669"/>
    <property type="project" value="TreeGrafter"/>
</dbReference>
<reference evidence="3 4" key="1">
    <citation type="submission" date="2016-07" db="EMBL/GenBank/DDBJ databases">
        <title>Complete genome sequence of Bradyrhizobium icense LMTR 13T, a potential inoculant strain isolated from lima bean (Phaseolus lunatus) in Peru.</title>
        <authorList>
            <person name="Ormeno-Orrillo E."/>
            <person name="Duran D."/>
            <person name="Rogel M.A."/>
            <person name="Rey L."/>
            <person name="Imperial J."/>
            <person name="Ruiz-Argueso T."/>
            <person name="Martinez-Romero E."/>
        </authorList>
    </citation>
    <scope>NUCLEOTIDE SEQUENCE [LARGE SCALE GENOMIC DNA]</scope>
    <source>
        <strain evidence="3 4">LMTR 13</strain>
    </source>
</reference>
<dbReference type="STRING" id="1274631.LMTR13_10045"/>
<keyword evidence="1" id="KW-0238">DNA-binding</keyword>
<dbReference type="OrthoDB" id="9815697at2"/>
<feature type="domain" description="HTH cro/C1-type" evidence="2">
    <location>
        <begin position="17"/>
        <end position="71"/>
    </location>
</feature>